<dbReference type="GeneID" id="7203309"/>
<feature type="compositionally biased region" description="Acidic residues" evidence="1">
    <location>
        <begin position="246"/>
        <end position="257"/>
    </location>
</feature>
<gene>
    <name evidence="2" type="ORF">PHATRDRAFT_48171</name>
</gene>
<dbReference type="EMBL" id="CM000618">
    <property type="protein sequence ID" value="EEC45966.1"/>
    <property type="molecule type" value="Genomic_DNA"/>
</dbReference>
<dbReference type="eggNOG" id="ENOG502SUPH">
    <property type="taxonomic scope" value="Eukaryota"/>
</dbReference>
<organism evidence="2 3">
    <name type="scientific">Phaeodactylum tricornutum (strain CCAP 1055/1)</name>
    <dbReference type="NCBI Taxonomy" id="556484"/>
    <lineage>
        <taxon>Eukaryota</taxon>
        <taxon>Sar</taxon>
        <taxon>Stramenopiles</taxon>
        <taxon>Ochrophyta</taxon>
        <taxon>Bacillariophyta</taxon>
        <taxon>Bacillariophyceae</taxon>
        <taxon>Bacillariophycidae</taxon>
        <taxon>Naviculales</taxon>
        <taxon>Phaeodactylaceae</taxon>
        <taxon>Phaeodactylum</taxon>
    </lineage>
</organism>
<dbReference type="Proteomes" id="UP000000759">
    <property type="component" value="Chromosome 16"/>
</dbReference>
<evidence type="ECO:0000256" key="1">
    <source>
        <dbReference type="SAM" id="MobiDB-lite"/>
    </source>
</evidence>
<evidence type="ECO:0000313" key="3">
    <source>
        <dbReference type="Proteomes" id="UP000000759"/>
    </source>
</evidence>
<name>B7G682_PHATC</name>
<dbReference type="HOGENOM" id="CLU_830198_0_0_1"/>
<keyword evidence="3" id="KW-1185">Reference proteome</keyword>
<dbReference type="KEGG" id="pti:PHATRDRAFT_48171"/>
<reference evidence="2 3" key="1">
    <citation type="journal article" date="2008" name="Nature">
        <title>The Phaeodactylum genome reveals the evolutionary history of diatom genomes.</title>
        <authorList>
            <person name="Bowler C."/>
            <person name="Allen A.E."/>
            <person name="Badger J.H."/>
            <person name="Grimwood J."/>
            <person name="Jabbari K."/>
            <person name="Kuo A."/>
            <person name="Maheswari U."/>
            <person name="Martens C."/>
            <person name="Maumus F."/>
            <person name="Otillar R.P."/>
            <person name="Rayko E."/>
            <person name="Salamov A."/>
            <person name="Vandepoele K."/>
            <person name="Beszteri B."/>
            <person name="Gruber A."/>
            <person name="Heijde M."/>
            <person name="Katinka M."/>
            <person name="Mock T."/>
            <person name="Valentin K."/>
            <person name="Verret F."/>
            <person name="Berges J.A."/>
            <person name="Brownlee C."/>
            <person name="Cadoret J.P."/>
            <person name="Chiovitti A."/>
            <person name="Choi C.J."/>
            <person name="Coesel S."/>
            <person name="De Martino A."/>
            <person name="Detter J.C."/>
            <person name="Durkin C."/>
            <person name="Falciatore A."/>
            <person name="Fournet J."/>
            <person name="Haruta M."/>
            <person name="Huysman M.J."/>
            <person name="Jenkins B.D."/>
            <person name="Jiroutova K."/>
            <person name="Jorgensen R.E."/>
            <person name="Joubert Y."/>
            <person name="Kaplan A."/>
            <person name="Kroger N."/>
            <person name="Kroth P.G."/>
            <person name="La Roche J."/>
            <person name="Lindquist E."/>
            <person name="Lommer M."/>
            <person name="Martin-Jezequel V."/>
            <person name="Lopez P.J."/>
            <person name="Lucas S."/>
            <person name="Mangogna M."/>
            <person name="McGinnis K."/>
            <person name="Medlin L.K."/>
            <person name="Montsant A."/>
            <person name="Oudot-Le Secq M.P."/>
            <person name="Napoli C."/>
            <person name="Obornik M."/>
            <person name="Parker M.S."/>
            <person name="Petit J.L."/>
            <person name="Porcel B.M."/>
            <person name="Poulsen N."/>
            <person name="Robison M."/>
            <person name="Rychlewski L."/>
            <person name="Rynearson T.A."/>
            <person name="Schmutz J."/>
            <person name="Shapiro H."/>
            <person name="Siaut M."/>
            <person name="Stanley M."/>
            <person name="Sussman M.R."/>
            <person name="Taylor A.R."/>
            <person name="Vardi A."/>
            <person name="von Dassow P."/>
            <person name="Vyverman W."/>
            <person name="Willis A."/>
            <person name="Wyrwicz L.S."/>
            <person name="Rokhsar D.S."/>
            <person name="Weissenbach J."/>
            <person name="Armbrust E.V."/>
            <person name="Green B.R."/>
            <person name="Van de Peer Y."/>
            <person name="Grigoriev I.V."/>
        </authorList>
    </citation>
    <scope>NUCLEOTIDE SEQUENCE [LARGE SCALE GENOMIC DNA]</scope>
    <source>
        <strain evidence="2 3">CCAP 1055/1</strain>
    </source>
</reference>
<dbReference type="OrthoDB" id="45533at2759"/>
<reference evidence="3" key="2">
    <citation type="submission" date="2008-08" db="EMBL/GenBank/DDBJ databases">
        <authorList>
            <consortium name="Diatom Consortium"/>
            <person name="Grigoriev I."/>
            <person name="Grimwood J."/>
            <person name="Kuo A."/>
            <person name="Otillar R.P."/>
            <person name="Salamov A."/>
            <person name="Detter J.C."/>
            <person name="Lindquist E."/>
            <person name="Shapiro H."/>
            <person name="Lucas S."/>
            <person name="Glavina del Rio T."/>
            <person name="Pitluck S."/>
            <person name="Rokhsar D."/>
            <person name="Bowler C."/>
        </authorList>
    </citation>
    <scope>GENOME REANNOTATION</scope>
    <source>
        <strain evidence="3">CCAP 1055/1</strain>
    </source>
</reference>
<proteinExistence type="predicted"/>
<feature type="compositionally biased region" description="Polar residues" evidence="1">
    <location>
        <begin position="1"/>
        <end position="24"/>
    </location>
</feature>
<evidence type="ECO:0000313" key="2">
    <source>
        <dbReference type="EMBL" id="EEC45966.1"/>
    </source>
</evidence>
<sequence length="335" mass="38404">MEAQRSPLQRLSTNETWESGPSQSKRPRAQSKGNDRSSMSSSAHEPTATFVYPEDVAIPSRGVVKALYEEAISSKESNQHALSDAGLLSFEDVLLPAVAYQEEHALKALQARVQRDNPDAKPAIVACRKVMFDSIGAAVEAAKESRIARDQIDREREAVWQAEQEVKRVTAAAEQDRLAKVDRERHRRDLKKKLPRNQELWREVAYLMTELNKLHREERQWKDTEEDISQREIEMKALEEKKNSDSDEEPADTEIEISTDKITKIEQTVEDITLSAVRIEQALHVVSGIIIESDKVRKDLYRRYKTDFQFHRYPGVKNPKGILRALTQSQDQDEE</sequence>
<dbReference type="InParanoid" id="B7G682"/>
<feature type="region of interest" description="Disordered" evidence="1">
    <location>
        <begin position="1"/>
        <end position="52"/>
    </location>
</feature>
<dbReference type="AlphaFoldDB" id="B7G682"/>
<feature type="region of interest" description="Disordered" evidence="1">
    <location>
        <begin position="238"/>
        <end position="258"/>
    </location>
</feature>
<protein>
    <submittedName>
        <fullName evidence="2">Uncharacterized protein</fullName>
    </submittedName>
</protein>
<dbReference type="RefSeq" id="XP_002182679.1">
    <property type="nucleotide sequence ID" value="XM_002182643.1"/>
</dbReference>
<accession>B7G682</accession>
<dbReference type="PaxDb" id="2850-Phatr48171"/>